<evidence type="ECO:0000313" key="1">
    <source>
        <dbReference type="EMBL" id="ATU20465.1"/>
    </source>
</evidence>
<sequence length="184" mass="19793">MQIDSLVNDALLDGRSVIIVGAAPLADKVTTFQSLVNAVAGTRKLAIIDEKHVLPTVPPSADVIDVDFKGVDAIHREIREHGDTAVAVPNMRRGDIVRLLMDFAGQEDGQVLLVNDARSDAEDTLRNDLPMILLKSSPSGHTEFSDAAIKAMNPVVVSLDANGNVESIKVVDLHKDGLHTVTFR</sequence>
<reference evidence="1 2" key="1">
    <citation type="submission" date="2016-11" db="EMBL/GenBank/DDBJ databases">
        <title>complete genome sequence of Bifidobacterium choerinum strain FMB-1.</title>
        <authorList>
            <person name="Park C.-S."/>
            <person name="Jung D.-H."/>
            <person name="Choi D.-S."/>
        </authorList>
    </citation>
    <scope>NUCLEOTIDE SEQUENCE [LARGE SCALE GENOMIC DNA]</scope>
    <source>
        <strain evidence="1 2">FMB-1</strain>
    </source>
</reference>
<organism evidence="1 2">
    <name type="scientific">Bifidobacterium choerinum</name>
    <dbReference type="NCBI Taxonomy" id="35760"/>
    <lineage>
        <taxon>Bacteria</taxon>
        <taxon>Bacillati</taxon>
        <taxon>Actinomycetota</taxon>
        <taxon>Actinomycetes</taxon>
        <taxon>Bifidobacteriales</taxon>
        <taxon>Bifidobacteriaceae</taxon>
        <taxon>Bifidobacterium</taxon>
    </lineage>
</organism>
<protein>
    <submittedName>
        <fullName evidence="1">Uncharacterized protein</fullName>
    </submittedName>
</protein>
<dbReference type="EMBL" id="CP018044">
    <property type="protein sequence ID" value="ATU20465.1"/>
    <property type="molecule type" value="Genomic_DNA"/>
</dbReference>
<dbReference type="AlphaFoldDB" id="A0A2D3D5T8"/>
<dbReference type="KEGG" id="bcho:BcFMB_05510"/>
<dbReference type="Proteomes" id="UP000229907">
    <property type="component" value="Chromosome"/>
</dbReference>
<gene>
    <name evidence="1" type="ORF">BcFMB_05510</name>
</gene>
<proteinExistence type="predicted"/>
<accession>A0A2D3D5T8</accession>
<name>A0A2D3D5T8_9BIFI</name>
<evidence type="ECO:0000313" key="2">
    <source>
        <dbReference type="Proteomes" id="UP000229907"/>
    </source>
</evidence>